<feature type="transmembrane region" description="Helical" evidence="1">
    <location>
        <begin position="187"/>
        <end position="209"/>
    </location>
</feature>
<dbReference type="InterPro" id="IPR005240">
    <property type="entry name" value="DUF389"/>
</dbReference>
<organism evidence="2 3">
    <name type="scientific">Fistulifera solaris</name>
    <name type="common">Oleaginous diatom</name>
    <dbReference type="NCBI Taxonomy" id="1519565"/>
    <lineage>
        <taxon>Eukaryota</taxon>
        <taxon>Sar</taxon>
        <taxon>Stramenopiles</taxon>
        <taxon>Ochrophyta</taxon>
        <taxon>Bacillariophyta</taxon>
        <taxon>Bacillariophyceae</taxon>
        <taxon>Bacillariophycidae</taxon>
        <taxon>Naviculales</taxon>
        <taxon>Naviculaceae</taxon>
        <taxon>Fistulifera</taxon>
    </lineage>
</organism>
<sequence length="344" mass="37341">MSASDNGVSVESAGEMPAVLLPKAAQVKPVETHHIEPVEETTGLIGNVKLSDFVKIFVDCTEIAELSAEQVKRIREMHEKIRYGFRMNFNYNVLLVVASILAGLGLVSNSNATVIASMLVSPIMGPVIGLAYGATIRDWSMVKRALMTELISIFACIAIGALIGLVTGPTSLSDDWPTPEMESRGDIVNLYISCPVAFFSGLGVAVSLLDDNTSSLVGVAISASLLPPAVNTGIIWVAHIFTRHSRAVLPAEVAENDALSEYVYPPDFDDYRQAGRTSIGITVANVILVWISSMIMFRMKEVLPVEKRIFWEDLGAARKIYQNRAVLQPVRSSNNLARMCDDGL</sequence>
<evidence type="ECO:0000256" key="1">
    <source>
        <dbReference type="SAM" id="Phobius"/>
    </source>
</evidence>
<dbReference type="Pfam" id="PF04087">
    <property type="entry name" value="DUF389"/>
    <property type="match status" value="1"/>
</dbReference>
<proteinExistence type="predicted"/>
<keyword evidence="1" id="KW-0812">Transmembrane</keyword>
<keyword evidence="1" id="KW-0472">Membrane</keyword>
<feature type="transmembrane region" description="Helical" evidence="1">
    <location>
        <begin position="278"/>
        <end position="297"/>
    </location>
</feature>
<protein>
    <recommendedName>
        <fullName evidence="4">DUF389 domain-containing protein</fullName>
    </recommendedName>
</protein>
<dbReference type="EMBL" id="BDSP01000041">
    <property type="protein sequence ID" value="GAX11375.1"/>
    <property type="molecule type" value="Genomic_DNA"/>
</dbReference>
<feature type="transmembrane region" description="Helical" evidence="1">
    <location>
        <begin position="89"/>
        <end position="108"/>
    </location>
</feature>
<feature type="transmembrane region" description="Helical" evidence="1">
    <location>
        <begin position="146"/>
        <end position="167"/>
    </location>
</feature>
<keyword evidence="3" id="KW-1185">Reference proteome</keyword>
<reference evidence="2 3" key="1">
    <citation type="journal article" date="2015" name="Plant Cell">
        <title>Oil accumulation by the oleaginous diatom Fistulifera solaris as revealed by the genome and transcriptome.</title>
        <authorList>
            <person name="Tanaka T."/>
            <person name="Maeda Y."/>
            <person name="Veluchamy A."/>
            <person name="Tanaka M."/>
            <person name="Abida H."/>
            <person name="Marechal E."/>
            <person name="Bowler C."/>
            <person name="Muto M."/>
            <person name="Sunaga Y."/>
            <person name="Tanaka M."/>
            <person name="Yoshino T."/>
            <person name="Taniguchi T."/>
            <person name="Fukuda Y."/>
            <person name="Nemoto M."/>
            <person name="Matsumoto M."/>
            <person name="Wong P.S."/>
            <person name="Aburatani S."/>
            <person name="Fujibuchi W."/>
        </authorList>
    </citation>
    <scope>NUCLEOTIDE SEQUENCE [LARGE SCALE GENOMIC DNA]</scope>
    <source>
        <strain evidence="2 3">JPCC DA0580</strain>
    </source>
</reference>
<evidence type="ECO:0000313" key="3">
    <source>
        <dbReference type="Proteomes" id="UP000198406"/>
    </source>
</evidence>
<feature type="transmembrane region" description="Helical" evidence="1">
    <location>
        <begin position="216"/>
        <end position="241"/>
    </location>
</feature>
<dbReference type="Proteomes" id="UP000198406">
    <property type="component" value="Unassembled WGS sequence"/>
</dbReference>
<feature type="transmembrane region" description="Helical" evidence="1">
    <location>
        <begin position="114"/>
        <end position="134"/>
    </location>
</feature>
<comment type="caution">
    <text evidence="2">The sequence shown here is derived from an EMBL/GenBank/DDBJ whole genome shotgun (WGS) entry which is preliminary data.</text>
</comment>
<dbReference type="InParanoid" id="A0A1Z5JBM8"/>
<dbReference type="PANTHER" id="PTHR20992:SF9">
    <property type="entry name" value="AT15442P-RELATED"/>
    <property type="match status" value="1"/>
</dbReference>
<evidence type="ECO:0000313" key="2">
    <source>
        <dbReference type="EMBL" id="GAX11375.1"/>
    </source>
</evidence>
<gene>
    <name evidence="2" type="ORF">FisN_22Lh045</name>
</gene>
<accession>A0A1Z5JBM8</accession>
<keyword evidence="1" id="KW-1133">Transmembrane helix</keyword>
<name>A0A1Z5JBM8_FISSO</name>
<dbReference type="OrthoDB" id="543859at2759"/>
<evidence type="ECO:0008006" key="4">
    <source>
        <dbReference type="Google" id="ProtNLM"/>
    </source>
</evidence>
<dbReference type="PANTHER" id="PTHR20992">
    <property type="entry name" value="AT15442P-RELATED"/>
    <property type="match status" value="1"/>
</dbReference>
<dbReference type="AlphaFoldDB" id="A0A1Z5JBM8"/>